<dbReference type="InterPro" id="IPR011989">
    <property type="entry name" value="ARM-like"/>
</dbReference>
<dbReference type="GO" id="GO:0005635">
    <property type="term" value="C:nuclear envelope"/>
    <property type="evidence" value="ECO:0007669"/>
    <property type="project" value="TreeGrafter"/>
</dbReference>
<keyword evidence="4" id="KW-0539">Nucleus</keyword>
<dbReference type="InterPro" id="IPR056840">
    <property type="entry name" value="HEAT_IPO9_central"/>
</dbReference>
<dbReference type="InterPro" id="IPR001494">
    <property type="entry name" value="Importin-beta_N"/>
</dbReference>
<evidence type="ECO:0000256" key="4">
    <source>
        <dbReference type="ARBA" id="ARBA00023242"/>
    </source>
</evidence>
<evidence type="ECO:0000313" key="6">
    <source>
        <dbReference type="EMBL" id="KAJ9613033.1"/>
    </source>
</evidence>
<keyword evidence="7" id="KW-1185">Reference proteome</keyword>
<dbReference type="AlphaFoldDB" id="A0AA38XGG9"/>
<dbReference type="PANTHER" id="PTHR10997:SF9">
    <property type="entry name" value="IMPORTIN-9"/>
    <property type="match status" value="1"/>
</dbReference>
<dbReference type="Proteomes" id="UP001172673">
    <property type="component" value="Unassembled WGS sequence"/>
</dbReference>
<name>A0AA38XGG9_9EURO</name>
<comment type="caution">
    <text evidence="6">The sequence shown here is derived from an EMBL/GenBank/DDBJ whole genome shotgun (WGS) entry which is preliminary data.</text>
</comment>
<dbReference type="SUPFAM" id="SSF48371">
    <property type="entry name" value="ARM repeat"/>
    <property type="match status" value="1"/>
</dbReference>
<dbReference type="EMBL" id="JAPDRK010000004">
    <property type="protein sequence ID" value="KAJ9613033.1"/>
    <property type="molecule type" value="Genomic_DNA"/>
</dbReference>
<proteinExistence type="predicted"/>
<reference evidence="6" key="1">
    <citation type="submission" date="2022-10" db="EMBL/GenBank/DDBJ databases">
        <title>Culturing micro-colonial fungi from biological soil crusts in the Mojave desert and describing Neophaeococcomyces mojavensis, and introducing the new genera and species Taxawa tesnikishii.</title>
        <authorList>
            <person name="Kurbessoian T."/>
            <person name="Stajich J.E."/>
        </authorList>
    </citation>
    <scope>NUCLEOTIDE SEQUENCE</scope>
    <source>
        <strain evidence="6">TK_41</strain>
    </source>
</reference>
<feature type="domain" description="Importin N-terminal" evidence="5">
    <location>
        <begin position="23"/>
        <end position="101"/>
    </location>
</feature>
<comment type="subcellular location">
    <subcellularLocation>
        <location evidence="1">Nucleus</location>
    </subcellularLocation>
</comment>
<evidence type="ECO:0000256" key="2">
    <source>
        <dbReference type="ARBA" id="ARBA00022448"/>
    </source>
</evidence>
<dbReference type="Pfam" id="PF25018">
    <property type="entry name" value="HEAT_IPO9_c"/>
    <property type="match status" value="1"/>
</dbReference>
<dbReference type="PROSITE" id="PS50166">
    <property type="entry name" value="IMPORTIN_B_NT"/>
    <property type="match status" value="1"/>
</dbReference>
<dbReference type="GO" id="GO:0005829">
    <property type="term" value="C:cytosol"/>
    <property type="evidence" value="ECO:0007669"/>
    <property type="project" value="TreeGrafter"/>
</dbReference>
<dbReference type="PANTHER" id="PTHR10997">
    <property type="entry name" value="IMPORTIN-7, 8, 11"/>
    <property type="match status" value="1"/>
</dbReference>
<keyword evidence="2" id="KW-0813">Transport</keyword>
<gene>
    <name evidence="6" type="ORF">H2200_002974</name>
</gene>
<evidence type="ECO:0000256" key="3">
    <source>
        <dbReference type="ARBA" id="ARBA00022927"/>
    </source>
</evidence>
<dbReference type="Gene3D" id="1.25.10.10">
    <property type="entry name" value="Leucine-rich Repeat Variant"/>
    <property type="match status" value="1"/>
</dbReference>
<evidence type="ECO:0000256" key="1">
    <source>
        <dbReference type="ARBA" id="ARBA00004123"/>
    </source>
</evidence>
<organism evidence="6 7">
    <name type="scientific">Cladophialophora chaetospira</name>
    <dbReference type="NCBI Taxonomy" id="386627"/>
    <lineage>
        <taxon>Eukaryota</taxon>
        <taxon>Fungi</taxon>
        <taxon>Dikarya</taxon>
        <taxon>Ascomycota</taxon>
        <taxon>Pezizomycotina</taxon>
        <taxon>Eurotiomycetes</taxon>
        <taxon>Chaetothyriomycetidae</taxon>
        <taxon>Chaetothyriales</taxon>
        <taxon>Herpotrichiellaceae</taxon>
        <taxon>Cladophialophora</taxon>
    </lineage>
</organism>
<dbReference type="GO" id="GO:0006606">
    <property type="term" value="P:protein import into nucleus"/>
    <property type="evidence" value="ECO:0007669"/>
    <property type="project" value="TreeGrafter"/>
</dbReference>
<accession>A0AA38XGG9</accession>
<sequence length="1060" mass="115205">MEQQVLHLLQATTRPDTAVIRDAEQGLLRLFSQIEFPFALLTIASHNDIESSSRKAALTALKNYVSATWSPQLDETFTGNVYLNDEAKSRVRDQVFALCTLQGDQAPKDGSIQALAAGVASKIASVDFPDAWPSLFPSLLAILNTSTDDAPIQGALRVLAELVDEGLTEDQFFIVAQDLVSGLQHVAIDNNRGLIVRAMTLNVFRACFEMLEMVMADHGAAVKQFLNESLKAWMPFFMETLKQPLPESVRSDDPQVRGLVALKVQVVKTLDKLRTVYVQAISPHATALFETVWQELSRLAASYAELFIEGTAEGKLVDSDNLPCSLDALILEELDFLQVTIKAPPVRKELTAQMQQIGDLQHTVPWLQELIRVLVLYARIPKEEEALWEYDANLYLCESTSLTANYTPRAACAELAVRSLGEWLKQLPIVAMLHFNQNNLQTASWKEREALLYLLNQSLKDQEEVAGKLDPATASAVLDQVSSALQDPHLFLRAAAQMVLGCFFKIVGNSSEESTSAGAAAFTNAITASANDPSDVVKVACFSILPDYIEALPTNVTQPMQSALINVINEFITSHDLRDELEDADDVKAALIQLLRDTIMLDTSTLTSPENNAIDLFFTLASDGASNFQLFTLLTEAFEGIVSSVSSAGQEPYIRLCAKTIPSLTGAFDIANMTQESALTNLAAELVSALAEFGSDPLPSGFVQAVMPKLQRVLMEATEAELVRPATLALNHLLSKGTAQFLEWRDTSSNKSSIEVTLTIINRLLNSPDVDENAGQEVGGLASSLVSKFGADKLGPYLMELLRAVAIRLATAERIQFIQSLCLVFVGLSLAAPKEVLDFLAEVNINGQNGLNVVLTKWLENSVHFAGFDEVRQNVVALSKIFALHDARVHAVQVKGDLIVDAVPAGGGRIKTRSQAKLNPDRYSSISADLKILKIMVDELSSAATSRFGDLNSAQLAAADALDEEDSGAEDADEWEDVGNAGAIDLASASARNDLMALADEFGDGGADGRASPTGSRARDEETAEYLLNWFKGEAGKEGFGEMFEALSEEEKGRLRELVA</sequence>
<dbReference type="InterPro" id="IPR016024">
    <property type="entry name" value="ARM-type_fold"/>
</dbReference>
<evidence type="ECO:0000259" key="5">
    <source>
        <dbReference type="PROSITE" id="PS50166"/>
    </source>
</evidence>
<evidence type="ECO:0000313" key="7">
    <source>
        <dbReference type="Proteomes" id="UP001172673"/>
    </source>
</evidence>
<dbReference type="Pfam" id="PF03810">
    <property type="entry name" value="IBN_N"/>
    <property type="match status" value="1"/>
</dbReference>
<dbReference type="GO" id="GO:0031267">
    <property type="term" value="F:small GTPase binding"/>
    <property type="evidence" value="ECO:0007669"/>
    <property type="project" value="InterPro"/>
</dbReference>
<keyword evidence="3" id="KW-0653">Protein transport</keyword>
<protein>
    <recommendedName>
        <fullName evidence="5">Importin N-terminal domain-containing protein</fullName>
    </recommendedName>
</protein>